<dbReference type="InterPro" id="IPR017853">
    <property type="entry name" value="GH"/>
</dbReference>
<sequence>MTDPLRPRLPAALALLAALVAGLLPLGAAPASAAADRPDPGAFTGHAFDARCAPTQEEMDAWLTSSPFWAVGIYLGGSTMACRTDPADPASGQPHLDATWVSRQRAAGWRLLPLWVGPQASCSGYADRIDPSSEGEYAAAGAQGRVEAAAAAGRARDLGIPAGSTLWYDLEDFDVRGDHCRRSALRFLSGWTETLHDLGHRSGVYSSVAAGIHALDNADKLSPGSYVMPDQVWFAWANGRADTAIDPRWVRAGSWAGERVHQYALDVRATYGGVTLDIDANVVQVGGGSVAPPARRACGGVRLDRADYPAAGKGTRGDVVRTAQCLLKQRGAYRGRVDGRFDRDVAAAVRRHQRTAALPVTGRVDRGTWTTLLAAGSSPLLKQGSAEDAVRRLQRALNVATAADLRVTGVLDGSTARWVSTYQRQTGLADTGVVASDTWAALRRGRV</sequence>
<evidence type="ECO:0000313" key="4">
    <source>
        <dbReference type="EMBL" id="MDN4172711.1"/>
    </source>
</evidence>
<dbReference type="SUPFAM" id="SSF47090">
    <property type="entry name" value="PGBD-like"/>
    <property type="match status" value="2"/>
</dbReference>
<dbReference type="Gene3D" id="1.10.101.10">
    <property type="entry name" value="PGBD-like superfamily/PGBD"/>
    <property type="match status" value="2"/>
</dbReference>
<gene>
    <name evidence="4" type="ORF">QWY28_07155</name>
</gene>
<protein>
    <submittedName>
        <fullName evidence="4">DUF1906 domain-containing protein</fullName>
    </submittedName>
</protein>
<dbReference type="InterPro" id="IPR036365">
    <property type="entry name" value="PGBD-like_sf"/>
</dbReference>
<accession>A0ABT8FDE9</accession>
<dbReference type="RefSeq" id="WP_300951627.1">
    <property type="nucleotide sequence ID" value="NZ_JAUHJQ010000002.1"/>
</dbReference>
<feature type="domain" description="Rv2525c-like glycoside hydrolase-like" evidence="3">
    <location>
        <begin position="61"/>
        <end position="283"/>
    </location>
</feature>
<evidence type="ECO:0000259" key="2">
    <source>
        <dbReference type="Pfam" id="PF01471"/>
    </source>
</evidence>
<reference evidence="4" key="1">
    <citation type="submission" date="2023-06" db="EMBL/GenBank/DDBJ databases">
        <title>Draft genome sequence of Nocardioides sp. SOB77.</title>
        <authorList>
            <person name="Zhang G."/>
        </authorList>
    </citation>
    <scope>NUCLEOTIDE SEQUENCE</scope>
    <source>
        <strain evidence="4">SOB77</strain>
    </source>
</reference>
<dbReference type="Proteomes" id="UP001168620">
    <property type="component" value="Unassembled WGS sequence"/>
</dbReference>
<dbReference type="InterPro" id="IPR036366">
    <property type="entry name" value="PGBDSf"/>
</dbReference>
<evidence type="ECO:0000313" key="5">
    <source>
        <dbReference type="Proteomes" id="UP001168620"/>
    </source>
</evidence>
<evidence type="ECO:0000259" key="3">
    <source>
        <dbReference type="Pfam" id="PF08924"/>
    </source>
</evidence>
<comment type="caution">
    <text evidence="4">The sequence shown here is derived from an EMBL/GenBank/DDBJ whole genome shotgun (WGS) entry which is preliminary data.</text>
</comment>
<dbReference type="InterPro" id="IPR015020">
    <property type="entry name" value="Rv2525c-like_Glyco_Hydro-like"/>
</dbReference>
<evidence type="ECO:0000256" key="1">
    <source>
        <dbReference type="SAM" id="SignalP"/>
    </source>
</evidence>
<proteinExistence type="predicted"/>
<dbReference type="EMBL" id="JAUHJQ010000002">
    <property type="protein sequence ID" value="MDN4172711.1"/>
    <property type="molecule type" value="Genomic_DNA"/>
</dbReference>
<organism evidence="4 5">
    <name type="scientific">Nocardioides oceani</name>
    <dbReference type="NCBI Taxonomy" id="3058369"/>
    <lineage>
        <taxon>Bacteria</taxon>
        <taxon>Bacillati</taxon>
        <taxon>Actinomycetota</taxon>
        <taxon>Actinomycetes</taxon>
        <taxon>Propionibacteriales</taxon>
        <taxon>Nocardioidaceae</taxon>
        <taxon>Nocardioides</taxon>
    </lineage>
</organism>
<feature type="domain" description="Peptidoglycan binding-like" evidence="2">
    <location>
        <begin position="316"/>
        <end position="372"/>
    </location>
</feature>
<dbReference type="Pfam" id="PF08924">
    <property type="entry name" value="Rv2525c_GlyHyd-like"/>
    <property type="match status" value="1"/>
</dbReference>
<dbReference type="InterPro" id="IPR002477">
    <property type="entry name" value="Peptidoglycan-bd-like"/>
</dbReference>
<dbReference type="Pfam" id="PF01471">
    <property type="entry name" value="PG_binding_1"/>
    <property type="match status" value="2"/>
</dbReference>
<name>A0ABT8FDE9_9ACTN</name>
<keyword evidence="1" id="KW-0732">Signal</keyword>
<dbReference type="Gene3D" id="3.20.20.80">
    <property type="entry name" value="Glycosidases"/>
    <property type="match status" value="1"/>
</dbReference>
<dbReference type="SUPFAM" id="SSF51445">
    <property type="entry name" value="(Trans)glycosidases"/>
    <property type="match status" value="1"/>
</dbReference>
<feature type="chain" id="PRO_5046116216" evidence="1">
    <location>
        <begin position="34"/>
        <end position="447"/>
    </location>
</feature>
<keyword evidence="5" id="KW-1185">Reference proteome</keyword>
<feature type="signal peptide" evidence="1">
    <location>
        <begin position="1"/>
        <end position="33"/>
    </location>
</feature>
<feature type="domain" description="Peptidoglycan binding-like" evidence="2">
    <location>
        <begin position="388"/>
        <end position="442"/>
    </location>
</feature>